<keyword evidence="2" id="KW-1185">Reference proteome</keyword>
<gene>
    <name evidence="1" type="ordered locus">Metho_0466</name>
</gene>
<sequence>MEVKLTVDGKDIEINSFVQKILAGAVTGAVGTLKGVDEDYEEILLKIKR</sequence>
<reference evidence="2" key="1">
    <citation type="submission" date="2012-02" db="EMBL/GenBank/DDBJ databases">
        <title>Complete sequence of chromosome of Methanomethylovorans hollandica DSM 15978.</title>
        <authorList>
            <person name="Lucas S."/>
            <person name="Copeland A."/>
            <person name="Lapidus A."/>
            <person name="Glavina del Rio T."/>
            <person name="Dalin E."/>
            <person name="Tice H."/>
            <person name="Bruce D."/>
            <person name="Goodwin L."/>
            <person name="Pitluck S."/>
            <person name="Peters L."/>
            <person name="Mikhailova N."/>
            <person name="Held B."/>
            <person name="Kyrpides N."/>
            <person name="Mavromatis K."/>
            <person name="Ivanova N."/>
            <person name="Brettin T."/>
            <person name="Detter J.C."/>
            <person name="Han C."/>
            <person name="Larimer F."/>
            <person name="Land M."/>
            <person name="Hauser L."/>
            <person name="Markowitz V."/>
            <person name="Cheng J.-F."/>
            <person name="Hugenholtz P."/>
            <person name="Woyke T."/>
            <person name="Wu D."/>
            <person name="Spring S."/>
            <person name="Schroeder M."/>
            <person name="Brambilla E."/>
            <person name="Klenk H.-P."/>
            <person name="Eisen J.A."/>
        </authorList>
    </citation>
    <scope>NUCLEOTIDE SEQUENCE [LARGE SCALE GENOMIC DNA]</scope>
    <source>
        <strain evidence="2">DSM 15978 / NBRC 107637 / DMS1</strain>
    </source>
</reference>
<accession>L0KXC9</accession>
<evidence type="ECO:0000313" key="2">
    <source>
        <dbReference type="Proteomes" id="UP000010866"/>
    </source>
</evidence>
<dbReference type="OrthoDB" id="9014at2157"/>
<evidence type="ECO:0000313" key="1">
    <source>
        <dbReference type="EMBL" id="AGB48733.1"/>
    </source>
</evidence>
<dbReference type="HOGENOM" id="CLU_215163_0_0_2"/>
<dbReference type="KEGG" id="mhz:Metho_0466"/>
<dbReference type="STRING" id="867904.Metho_0466"/>
<dbReference type="Proteomes" id="UP000010866">
    <property type="component" value="Chromosome"/>
</dbReference>
<dbReference type="EMBL" id="CP003362">
    <property type="protein sequence ID" value="AGB48733.1"/>
    <property type="molecule type" value="Genomic_DNA"/>
</dbReference>
<name>L0KXC9_METHD</name>
<proteinExistence type="predicted"/>
<dbReference type="GeneID" id="55593004"/>
<dbReference type="AlphaFoldDB" id="L0KXC9"/>
<protein>
    <submittedName>
        <fullName evidence="1">Uncharacterized protein</fullName>
    </submittedName>
</protein>
<dbReference type="RefSeq" id="WP_015323902.1">
    <property type="nucleotide sequence ID" value="NC_019977.1"/>
</dbReference>
<organism evidence="1 2">
    <name type="scientific">Methanomethylovorans hollandica (strain DSM 15978 / NBRC 107637 / DMS1)</name>
    <dbReference type="NCBI Taxonomy" id="867904"/>
    <lineage>
        <taxon>Archaea</taxon>
        <taxon>Methanobacteriati</taxon>
        <taxon>Methanobacteriota</taxon>
        <taxon>Stenosarchaea group</taxon>
        <taxon>Methanomicrobia</taxon>
        <taxon>Methanosarcinales</taxon>
        <taxon>Methanosarcinaceae</taxon>
        <taxon>Methanomethylovorans</taxon>
    </lineage>
</organism>